<dbReference type="Proteomes" id="UP000235672">
    <property type="component" value="Unassembled WGS sequence"/>
</dbReference>
<dbReference type="AlphaFoldDB" id="A0A2J6PLK6"/>
<protein>
    <submittedName>
        <fullName evidence="1">Uncharacterized protein</fullName>
    </submittedName>
</protein>
<dbReference type="EMBL" id="KZ613517">
    <property type="protein sequence ID" value="PMD14914.1"/>
    <property type="molecule type" value="Genomic_DNA"/>
</dbReference>
<organism evidence="1 2">
    <name type="scientific">Hyaloscypha hepaticicola</name>
    <dbReference type="NCBI Taxonomy" id="2082293"/>
    <lineage>
        <taxon>Eukaryota</taxon>
        <taxon>Fungi</taxon>
        <taxon>Dikarya</taxon>
        <taxon>Ascomycota</taxon>
        <taxon>Pezizomycotina</taxon>
        <taxon>Leotiomycetes</taxon>
        <taxon>Helotiales</taxon>
        <taxon>Hyaloscyphaceae</taxon>
        <taxon>Hyaloscypha</taxon>
    </lineage>
</organism>
<evidence type="ECO:0000313" key="1">
    <source>
        <dbReference type="EMBL" id="PMD14914.1"/>
    </source>
</evidence>
<gene>
    <name evidence="1" type="ORF">NA56DRAFT_710356</name>
</gene>
<reference evidence="1 2" key="1">
    <citation type="submission" date="2016-05" db="EMBL/GenBank/DDBJ databases">
        <title>A degradative enzymes factory behind the ericoid mycorrhizal symbiosis.</title>
        <authorList>
            <consortium name="DOE Joint Genome Institute"/>
            <person name="Martino E."/>
            <person name="Morin E."/>
            <person name="Grelet G."/>
            <person name="Kuo A."/>
            <person name="Kohler A."/>
            <person name="Daghino S."/>
            <person name="Barry K."/>
            <person name="Choi C."/>
            <person name="Cichocki N."/>
            <person name="Clum A."/>
            <person name="Copeland A."/>
            <person name="Hainaut M."/>
            <person name="Haridas S."/>
            <person name="Labutti K."/>
            <person name="Lindquist E."/>
            <person name="Lipzen A."/>
            <person name="Khouja H.-R."/>
            <person name="Murat C."/>
            <person name="Ohm R."/>
            <person name="Olson A."/>
            <person name="Spatafora J."/>
            <person name="Veneault-Fourrey C."/>
            <person name="Henrissat B."/>
            <person name="Grigoriev I."/>
            <person name="Martin F."/>
            <person name="Perotto S."/>
        </authorList>
    </citation>
    <scope>NUCLEOTIDE SEQUENCE [LARGE SCALE GENOMIC DNA]</scope>
    <source>
        <strain evidence="1 2">UAMH 7357</strain>
    </source>
</reference>
<name>A0A2J6PLK6_9HELO</name>
<evidence type="ECO:0000313" key="2">
    <source>
        <dbReference type="Proteomes" id="UP000235672"/>
    </source>
</evidence>
<accession>A0A2J6PLK6</accession>
<sequence length="120" mass="13241">MTVNYVTSTVNVVTRIVIPPHTIIVCEYNITIIAASLVVMQTCFQAIHRKLFPNSAHGTHRCAHGADGRGLEQPGTIQTFCNSNSFVKHDKGAGIRVTFDVKLESRSISKESILDAQNRF</sequence>
<proteinExistence type="predicted"/>
<dbReference type="STRING" id="1745343.A0A2J6PLK6"/>
<keyword evidence="2" id="KW-1185">Reference proteome</keyword>
<dbReference type="OrthoDB" id="3648173at2759"/>